<protein>
    <submittedName>
        <fullName evidence="1">Uncharacterized protein</fullName>
    </submittedName>
</protein>
<organism evidence="1 2">
    <name type="scientific">Heterostelium pallidum (strain ATCC 26659 / Pp 5 / PN500)</name>
    <name type="common">Cellular slime mold</name>
    <name type="synonym">Polysphondylium pallidum</name>
    <dbReference type="NCBI Taxonomy" id="670386"/>
    <lineage>
        <taxon>Eukaryota</taxon>
        <taxon>Amoebozoa</taxon>
        <taxon>Evosea</taxon>
        <taxon>Eumycetozoa</taxon>
        <taxon>Dictyostelia</taxon>
        <taxon>Acytosteliales</taxon>
        <taxon>Acytosteliaceae</taxon>
        <taxon>Heterostelium</taxon>
    </lineage>
</organism>
<accession>D3B8F1</accession>
<gene>
    <name evidence="1" type="ORF">PPL_04744</name>
</gene>
<dbReference type="InParanoid" id="D3B8F1"/>
<reference evidence="1 2" key="1">
    <citation type="journal article" date="2011" name="Genome Res.">
        <title>Phylogeny-wide analysis of social amoeba genomes highlights ancient origins for complex intercellular communication.</title>
        <authorList>
            <person name="Heidel A.J."/>
            <person name="Lawal H.M."/>
            <person name="Felder M."/>
            <person name="Schilde C."/>
            <person name="Helps N.R."/>
            <person name="Tunggal B."/>
            <person name="Rivero F."/>
            <person name="John U."/>
            <person name="Schleicher M."/>
            <person name="Eichinger L."/>
            <person name="Platzer M."/>
            <person name="Noegel A.A."/>
            <person name="Schaap P."/>
            <person name="Gloeckner G."/>
        </authorList>
    </citation>
    <scope>NUCLEOTIDE SEQUENCE [LARGE SCALE GENOMIC DNA]</scope>
    <source>
        <strain evidence="2">ATCC 26659 / Pp 5 / PN500</strain>
    </source>
</reference>
<evidence type="ECO:0000313" key="1">
    <source>
        <dbReference type="EMBL" id="EFA82319.1"/>
    </source>
</evidence>
<dbReference type="Proteomes" id="UP000001396">
    <property type="component" value="Unassembled WGS sequence"/>
</dbReference>
<proteinExistence type="predicted"/>
<sequence length="290" mass="33648">MVGGDVITNNKRCKERIDDRHNIDFTKKVSIMQNFYSPVMKPWFNICRCQFEEHFFEPGSDRVSLMILTCIRFLKLYMWEQPFIDRGDPIQRTNSKRGSTKWNRIASQVLSLCRVVVQSHYFINTSIKDASGVQAPLKVVASSKRIEVFLPTTEIQRHMITHIGTSPDIRTNCTCTSESGKIESGGASNIVKGDTVSELTTLSKSHYPKRERNNTQFVSTTKHCVVIKNFYTTTFILKVLQLSKLIHKMCCILIQHLYLEEYMKIHTHQSLLLFVLKQTKNHNHRSYHFV</sequence>
<dbReference type="AlphaFoldDB" id="D3B8F1"/>
<name>D3B8F1_HETP5</name>
<comment type="caution">
    <text evidence="1">The sequence shown here is derived from an EMBL/GenBank/DDBJ whole genome shotgun (WGS) entry which is preliminary data.</text>
</comment>
<dbReference type="RefSeq" id="XP_020434436.1">
    <property type="nucleotide sequence ID" value="XM_020575641.1"/>
</dbReference>
<keyword evidence="2" id="KW-1185">Reference proteome</keyword>
<dbReference type="EMBL" id="ADBJ01000020">
    <property type="protein sequence ID" value="EFA82319.1"/>
    <property type="molecule type" value="Genomic_DNA"/>
</dbReference>
<evidence type="ECO:0000313" key="2">
    <source>
        <dbReference type="Proteomes" id="UP000001396"/>
    </source>
</evidence>
<dbReference type="GeneID" id="31360231"/>